<reference evidence="3 4" key="1">
    <citation type="submission" date="2013-11" db="EMBL/GenBank/DDBJ databases">
        <title>The Genome Sequence of Phytophthora parasitica P1976.</title>
        <authorList>
            <consortium name="The Broad Institute Genomics Platform"/>
            <person name="Russ C."/>
            <person name="Tyler B."/>
            <person name="Panabieres F."/>
            <person name="Shan W."/>
            <person name="Tripathy S."/>
            <person name="Grunwald N."/>
            <person name="Machado M."/>
            <person name="Johnson C.S."/>
            <person name="Walker B."/>
            <person name="Young S."/>
            <person name="Zeng Q."/>
            <person name="Gargeya S."/>
            <person name="Fitzgerald M."/>
            <person name="Haas B."/>
            <person name="Abouelleil A."/>
            <person name="Allen A.W."/>
            <person name="Alvarado L."/>
            <person name="Arachchi H.M."/>
            <person name="Berlin A.M."/>
            <person name="Chapman S.B."/>
            <person name="Gainer-Dewar J."/>
            <person name="Goldberg J."/>
            <person name="Griggs A."/>
            <person name="Gujja S."/>
            <person name="Hansen M."/>
            <person name="Howarth C."/>
            <person name="Imamovic A."/>
            <person name="Ireland A."/>
            <person name="Larimer J."/>
            <person name="McCowan C."/>
            <person name="Murphy C."/>
            <person name="Pearson M."/>
            <person name="Poon T.W."/>
            <person name="Priest M."/>
            <person name="Roberts A."/>
            <person name="Saif S."/>
            <person name="Shea T."/>
            <person name="Sisk P."/>
            <person name="Sykes S."/>
            <person name="Wortman J."/>
            <person name="Nusbaum C."/>
            <person name="Birren B."/>
        </authorList>
    </citation>
    <scope>NUCLEOTIDE SEQUENCE [LARGE SCALE GENOMIC DNA]</scope>
    <source>
        <strain evidence="3 4">P1976</strain>
    </source>
</reference>
<dbReference type="Proteomes" id="UP000028582">
    <property type="component" value="Unassembled WGS sequence"/>
</dbReference>
<protein>
    <submittedName>
        <fullName evidence="3">Uncharacterized protein</fullName>
    </submittedName>
</protein>
<accession>A0A080Z321</accession>
<dbReference type="InterPro" id="IPR021369">
    <property type="entry name" value="DUF2985"/>
</dbReference>
<evidence type="ECO:0000256" key="2">
    <source>
        <dbReference type="SAM" id="Phobius"/>
    </source>
</evidence>
<evidence type="ECO:0000256" key="1">
    <source>
        <dbReference type="SAM" id="MobiDB-lite"/>
    </source>
</evidence>
<keyword evidence="2" id="KW-0472">Membrane</keyword>
<feature type="transmembrane region" description="Helical" evidence="2">
    <location>
        <begin position="30"/>
        <end position="50"/>
    </location>
</feature>
<evidence type="ECO:0000313" key="4">
    <source>
        <dbReference type="Proteomes" id="UP000028582"/>
    </source>
</evidence>
<gene>
    <name evidence="3" type="ORF">F444_20868</name>
</gene>
<dbReference type="Pfam" id="PF11204">
    <property type="entry name" value="DUF2985"/>
    <property type="match status" value="1"/>
</dbReference>
<dbReference type="EMBL" id="ANJA01003843">
    <property type="protein sequence ID" value="ETO61032.1"/>
    <property type="molecule type" value="Genomic_DNA"/>
</dbReference>
<feature type="region of interest" description="Disordered" evidence="1">
    <location>
        <begin position="239"/>
        <end position="258"/>
    </location>
</feature>
<sequence>MASSQPATPILGDTYEPVSEPNRRQNVASIAYNAVLKAVIVVAIVILLGVKVGAFNVGDKDVQDDWTEVSSQVLNGVFTWMAITDQPSYVYRLVMTSRVLDASRTESNIQAARYLSKHFPETFQLNFGHLEDQCGSVNSSLETEKVVCIGNIFFLHQDAKYLQTAYIFLNCGCFLQYVMSGYMWGYDESSRPGFVLPALIPPIVLCNVVGQYRLYKLNKKIKNPQNLTLGCAPYPENLSSTRNSLVSPRPSLAMTGSS</sequence>
<evidence type="ECO:0000313" key="3">
    <source>
        <dbReference type="EMBL" id="ETO61032.1"/>
    </source>
</evidence>
<feature type="transmembrane region" description="Helical" evidence="2">
    <location>
        <begin position="196"/>
        <end position="215"/>
    </location>
</feature>
<keyword evidence="2" id="KW-0812">Transmembrane</keyword>
<dbReference type="OrthoDB" id="6407410at2759"/>
<dbReference type="AlphaFoldDB" id="A0A080Z321"/>
<feature type="transmembrane region" description="Helical" evidence="2">
    <location>
        <begin position="165"/>
        <end position="184"/>
    </location>
</feature>
<keyword evidence="2" id="KW-1133">Transmembrane helix</keyword>
<name>A0A080Z321_PHYNI</name>
<comment type="caution">
    <text evidence="3">The sequence shown here is derived from an EMBL/GenBank/DDBJ whole genome shotgun (WGS) entry which is preliminary data.</text>
</comment>
<proteinExistence type="predicted"/>
<organism evidence="3 4">
    <name type="scientific">Phytophthora nicotianae P1976</name>
    <dbReference type="NCBI Taxonomy" id="1317066"/>
    <lineage>
        <taxon>Eukaryota</taxon>
        <taxon>Sar</taxon>
        <taxon>Stramenopiles</taxon>
        <taxon>Oomycota</taxon>
        <taxon>Peronosporomycetes</taxon>
        <taxon>Peronosporales</taxon>
        <taxon>Peronosporaceae</taxon>
        <taxon>Phytophthora</taxon>
    </lineage>
</organism>